<dbReference type="Proteomes" id="UP000235897">
    <property type="component" value="Unassembled WGS sequence"/>
</dbReference>
<dbReference type="InterPro" id="IPR023210">
    <property type="entry name" value="NADP_OxRdtase_dom"/>
</dbReference>
<evidence type="ECO:0000313" key="2">
    <source>
        <dbReference type="EMBL" id="PNG07996.1"/>
    </source>
</evidence>
<evidence type="ECO:0000259" key="1">
    <source>
        <dbReference type="Pfam" id="PF00248"/>
    </source>
</evidence>
<protein>
    <submittedName>
        <fullName evidence="2">Aldo/keto reductase</fullName>
    </submittedName>
</protein>
<feature type="domain" description="NADP-dependent oxidoreductase" evidence="1">
    <location>
        <begin position="42"/>
        <end position="311"/>
    </location>
</feature>
<dbReference type="InterPro" id="IPR020471">
    <property type="entry name" value="AKR"/>
</dbReference>
<organism evidence="2 3">
    <name type="scientific">Stutzerimonas stutzeri</name>
    <name type="common">Pseudomonas stutzeri</name>
    <dbReference type="NCBI Taxonomy" id="316"/>
    <lineage>
        <taxon>Bacteria</taxon>
        <taxon>Pseudomonadati</taxon>
        <taxon>Pseudomonadota</taxon>
        <taxon>Gammaproteobacteria</taxon>
        <taxon>Pseudomonadales</taxon>
        <taxon>Pseudomonadaceae</taxon>
        <taxon>Stutzerimonas</taxon>
    </lineage>
</organism>
<dbReference type="AlphaFoldDB" id="A0A2N8SZS3"/>
<name>A0A2N8SZS3_STUST</name>
<dbReference type="OrthoDB" id="9768793at2"/>
<dbReference type="SUPFAM" id="SSF51430">
    <property type="entry name" value="NAD(P)-linked oxidoreductase"/>
    <property type="match status" value="1"/>
</dbReference>
<comment type="caution">
    <text evidence="2">The sequence shown here is derived from an EMBL/GenBank/DDBJ whole genome shotgun (WGS) entry which is preliminary data.</text>
</comment>
<dbReference type="Pfam" id="PF00248">
    <property type="entry name" value="Aldo_ket_red"/>
    <property type="match status" value="1"/>
</dbReference>
<sequence length="319" mass="35043">MRCGEPCATRPVSKPLQISSFFNARWADSRGDHVNKVVEQPLLLGMMRLMQYPELAQPQALLSFLDRCVERGLSVFDHADIYGAGECEAHFGAALKLQPALRQQIQLIGKADIVPAARDVSRWKVKHYNTQAAYLTEAVEGSLKRLGVERLDGFLLHRPDPLLRVDEVARALDDLVGSGKVGWLGVSNAELLHCQTLARELPLRCNQIELSLQAQDAAWDGRLHAMESEGLHVLAWSPMGGGRFGAQLQRALEEVGAALGATANQVALAWLRKLPGKPVPILGSLRWGRIEEALNGAELTLDTQAWFYLAQAARGHEVA</sequence>
<dbReference type="PANTHER" id="PTHR43364:SF1">
    <property type="entry name" value="OXIDOREDUCTASE YDHF"/>
    <property type="match status" value="1"/>
</dbReference>
<proteinExistence type="predicted"/>
<reference evidence="2 3" key="1">
    <citation type="submission" date="2018-01" db="EMBL/GenBank/DDBJ databases">
        <title>Denitrification phenotypes of diverse strains of Pseudomonas stutzeri.</title>
        <authorList>
            <person name="Milligan D.A."/>
            <person name="Bergaust L."/>
            <person name="Bakken L.R."/>
            <person name="Frostegard A."/>
        </authorList>
    </citation>
    <scope>NUCLEOTIDE SEQUENCE [LARGE SCALE GENOMIC DNA]</scope>
    <source>
        <strain evidence="2 3">28a3</strain>
    </source>
</reference>
<dbReference type="PANTHER" id="PTHR43364">
    <property type="entry name" value="NADH-SPECIFIC METHYLGLYOXAL REDUCTASE-RELATED"/>
    <property type="match status" value="1"/>
</dbReference>
<gene>
    <name evidence="2" type="ORF">CXL00_02815</name>
</gene>
<evidence type="ECO:0000313" key="3">
    <source>
        <dbReference type="Proteomes" id="UP000235897"/>
    </source>
</evidence>
<dbReference type="GO" id="GO:0005829">
    <property type="term" value="C:cytosol"/>
    <property type="evidence" value="ECO:0007669"/>
    <property type="project" value="TreeGrafter"/>
</dbReference>
<dbReference type="InterPro" id="IPR050523">
    <property type="entry name" value="AKR_Detox_Biosynth"/>
</dbReference>
<dbReference type="EMBL" id="POUW01000001">
    <property type="protein sequence ID" value="PNG07996.1"/>
    <property type="molecule type" value="Genomic_DNA"/>
</dbReference>
<dbReference type="Gene3D" id="3.20.20.100">
    <property type="entry name" value="NADP-dependent oxidoreductase domain"/>
    <property type="match status" value="1"/>
</dbReference>
<dbReference type="PRINTS" id="PR00069">
    <property type="entry name" value="ALDKETRDTASE"/>
</dbReference>
<dbReference type="InterPro" id="IPR036812">
    <property type="entry name" value="NAD(P)_OxRdtase_dom_sf"/>
</dbReference>
<dbReference type="GO" id="GO:0016491">
    <property type="term" value="F:oxidoreductase activity"/>
    <property type="evidence" value="ECO:0007669"/>
    <property type="project" value="InterPro"/>
</dbReference>
<accession>A0A2N8SZS3</accession>